<name>A0A1S4DI13_TOBAC</name>
<dbReference type="RefSeq" id="XP_016513036.1">
    <property type="nucleotide sequence ID" value="XM_016657550.1"/>
</dbReference>
<proteinExistence type="inferred from homology"/>
<dbReference type="AlphaFoldDB" id="A0A1S4DI13"/>
<comment type="similarity">
    <text evidence="1">Belongs to the plant acyltransferase family.</text>
</comment>
<organism evidence="4">
    <name type="scientific">Nicotiana tabacum</name>
    <name type="common">Common tobacco</name>
    <dbReference type="NCBI Taxonomy" id="4097"/>
    <lineage>
        <taxon>Eukaryota</taxon>
        <taxon>Viridiplantae</taxon>
        <taxon>Streptophyta</taxon>
        <taxon>Embryophyta</taxon>
        <taxon>Tracheophyta</taxon>
        <taxon>Spermatophyta</taxon>
        <taxon>Magnoliopsida</taxon>
        <taxon>eudicotyledons</taxon>
        <taxon>Gunneridae</taxon>
        <taxon>Pentapetalae</taxon>
        <taxon>asterids</taxon>
        <taxon>lamiids</taxon>
        <taxon>Solanales</taxon>
        <taxon>Solanaceae</taxon>
        <taxon>Nicotianoideae</taxon>
        <taxon>Nicotianeae</taxon>
        <taxon>Nicotiana</taxon>
    </lineage>
</organism>
<keyword evidence="3" id="KW-0012">Acyltransferase</keyword>
<evidence type="ECO:0000256" key="1">
    <source>
        <dbReference type="ARBA" id="ARBA00009861"/>
    </source>
</evidence>
<keyword evidence="2" id="KW-0808">Transferase</keyword>
<dbReference type="PANTHER" id="PTHR31623:SF61">
    <property type="entry name" value="ACETYL-COA-BENZYLALCOHOL ACETYLTRANSFERASE-LIKE"/>
    <property type="match status" value="1"/>
</dbReference>
<dbReference type="STRING" id="4097.A0A1S4DI13"/>
<dbReference type="PANTHER" id="PTHR31623">
    <property type="entry name" value="F21J9.9"/>
    <property type="match status" value="1"/>
</dbReference>
<dbReference type="PaxDb" id="4097-A0A1S4DI13"/>
<dbReference type="KEGG" id="nta:107830064"/>
<dbReference type="OMA" id="WANAQFM"/>
<evidence type="ECO:0000256" key="3">
    <source>
        <dbReference type="ARBA" id="ARBA00023315"/>
    </source>
</evidence>
<reference evidence="4" key="1">
    <citation type="submission" date="2025-08" db="UniProtKB">
        <authorList>
            <consortium name="RefSeq"/>
        </authorList>
    </citation>
    <scope>IDENTIFICATION</scope>
</reference>
<dbReference type="OrthoDB" id="1270437at2759"/>
<dbReference type="GO" id="GO:0016746">
    <property type="term" value="F:acyltransferase activity"/>
    <property type="evidence" value="ECO:0007669"/>
    <property type="project" value="UniProtKB-KW"/>
</dbReference>
<gene>
    <name evidence="4" type="primary">LOC107830064</name>
</gene>
<evidence type="ECO:0000313" key="4">
    <source>
        <dbReference type="RefSeq" id="XP_016513036.1"/>
    </source>
</evidence>
<protein>
    <submittedName>
        <fullName evidence="4">Salutaridinol 7-O-acetyltransferase-like</fullName>
    </submittedName>
</protein>
<evidence type="ECO:0000256" key="2">
    <source>
        <dbReference type="ARBA" id="ARBA00022679"/>
    </source>
</evidence>
<sequence>MGIPINLRTKLISLPQIAKSFGNLVIDAPVKFVPEEIPNMELHNFVRLIRDTVTKTITACDKNSSDDVVSALAKIYNDSFVAQEWGGNNEVDMFTSSSLCRFSIQEADFGWGKPCLMHFGSRHNQYCWLYDAECGNGICVQVDLKENNMQLFECDNDIKAFFKF</sequence>
<accession>A0A1S4DI13</accession>
<dbReference type="Gene3D" id="3.30.559.10">
    <property type="entry name" value="Chloramphenicol acetyltransferase-like domain"/>
    <property type="match status" value="1"/>
</dbReference>
<dbReference type="InterPro" id="IPR023213">
    <property type="entry name" value="CAT-like_dom_sf"/>
</dbReference>
<dbReference type="Pfam" id="PF02458">
    <property type="entry name" value="Transferase"/>
    <property type="match status" value="1"/>
</dbReference>